<dbReference type="Proteomes" id="UP000270697">
    <property type="component" value="Unassembled WGS sequence"/>
</dbReference>
<feature type="transmembrane region" description="Helical" evidence="2">
    <location>
        <begin position="46"/>
        <end position="66"/>
    </location>
</feature>
<feature type="region of interest" description="Disordered" evidence="1">
    <location>
        <begin position="209"/>
        <end position="230"/>
    </location>
</feature>
<feature type="transmembrane region" description="Helical" evidence="2">
    <location>
        <begin position="152"/>
        <end position="170"/>
    </location>
</feature>
<evidence type="ECO:0000313" key="3">
    <source>
        <dbReference type="EMBL" id="RKT87400.1"/>
    </source>
</evidence>
<feature type="transmembrane region" description="Helical" evidence="2">
    <location>
        <begin position="176"/>
        <end position="199"/>
    </location>
</feature>
<dbReference type="EMBL" id="RBXX01000002">
    <property type="protein sequence ID" value="RKT87400.1"/>
    <property type="molecule type" value="Genomic_DNA"/>
</dbReference>
<dbReference type="OrthoDB" id="5244221at2"/>
<dbReference type="Proteomes" id="UP000199398">
    <property type="component" value="Unassembled WGS sequence"/>
</dbReference>
<feature type="compositionally biased region" description="Low complexity" evidence="1">
    <location>
        <begin position="214"/>
        <end position="230"/>
    </location>
</feature>
<dbReference type="AlphaFoldDB" id="A0A1I5GQU2"/>
<evidence type="ECO:0000313" key="5">
    <source>
        <dbReference type="Proteomes" id="UP000199398"/>
    </source>
</evidence>
<dbReference type="EMBL" id="FOUP01000013">
    <property type="protein sequence ID" value="SFO38362.1"/>
    <property type="molecule type" value="Genomic_DNA"/>
</dbReference>
<sequence length="230" mass="24166">MAPSPPRNDDRGENTQPDVQSRVRAGLIDIAPILFFTLTFALTHRVLIAVAFALTCGIGITVGRLVRREPVWRALGALGIICLGGLLASRTGDAANFFAPGLVIHSTIALVTPVMLAFGWPPLGLVAGLVTGEGTGWRRCPIRRRAFTRSNVVLLAAKVVILSAEIPLFLAGRTVALGFTNAVGPAVHGLGVLLAWRVFRRTTGTHRCAPGKTAAAAPDLSSSPDPQKAA</sequence>
<evidence type="ECO:0000256" key="1">
    <source>
        <dbReference type="SAM" id="MobiDB-lite"/>
    </source>
</evidence>
<feature type="transmembrane region" description="Helical" evidence="2">
    <location>
        <begin position="71"/>
        <end position="88"/>
    </location>
</feature>
<proteinExistence type="predicted"/>
<keyword evidence="6" id="KW-1185">Reference proteome</keyword>
<dbReference type="Pfam" id="PF11361">
    <property type="entry name" value="DUF3159"/>
    <property type="match status" value="1"/>
</dbReference>
<dbReference type="RefSeq" id="WP_093156771.1">
    <property type="nucleotide sequence ID" value="NZ_FOUP01000013.1"/>
</dbReference>
<evidence type="ECO:0000313" key="4">
    <source>
        <dbReference type="EMBL" id="SFO38362.1"/>
    </source>
</evidence>
<name>A0A1I5GQU2_9PSEU</name>
<gene>
    <name evidence="3" type="ORF">ATL45_5816</name>
    <name evidence="4" type="ORF">SAMN05421805_113139</name>
</gene>
<organism evidence="4 5">
    <name type="scientific">Saccharopolyspora antimicrobica</name>
    <dbReference type="NCBI Taxonomy" id="455193"/>
    <lineage>
        <taxon>Bacteria</taxon>
        <taxon>Bacillati</taxon>
        <taxon>Actinomycetota</taxon>
        <taxon>Actinomycetes</taxon>
        <taxon>Pseudonocardiales</taxon>
        <taxon>Pseudonocardiaceae</taxon>
        <taxon>Saccharopolyspora</taxon>
    </lineage>
</organism>
<reference evidence="4 5" key="1">
    <citation type="submission" date="2016-10" db="EMBL/GenBank/DDBJ databases">
        <authorList>
            <person name="de Groot N.N."/>
        </authorList>
    </citation>
    <scope>NUCLEOTIDE SEQUENCE [LARGE SCALE GENOMIC DNA]</scope>
    <source>
        <strain evidence="4 5">CPCC 201259</strain>
    </source>
</reference>
<keyword evidence="2" id="KW-0812">Transmembrane</keyword>
<evidence type="ECO:0000256" key="2">
    <source>
        <dbReference type="SAM" id="Phobius"/>
    </source>
</evidence>
<keyword evidence="2" id="KW-0472">Membrane</keyword>
<feature type="transmembrane region" description="Helical" evidence="2">
    <location>
        <begin position="108"/>
        <end position="131"/>
    </location>
</feature>
<evidence type="ECO:0000313" key="6">
    <source>
        <dbReference type="Proteomes" id="UP000270697"/>
    </source>
</evidence>
<keyword evidence="2" id="KW-1133">Transmembrane helix</keyword>
<reference evidence="3 6" key="2">
    <citation type="submission" date="2018-10" db="EMBL/GenBank/DDBJ databases">
        <title>Sequencing the genomes of 1000 actinobacteria strains.</title>
        <authorList>
            <person name="Klenk H.-P."/>
        </authorList>
    </citation>
    <scope>NUCLEOTIDE SEQUENCE [LARGE SCALE GENOMIC DNA]</scope>
    <source>
        <strain evidence="3 6">DSM 45119</strain>
    </source>
</reference>
<protein>
    <submittedName>
        <fullName evidence="3">Uncharacterized protein DUF3159</fullName>
    </submittedName>
</protein>
<dbReference type="STRING" id="455193.SAMN05421805_113139"/>
<dbReference type="InterPro" id="IPR016566">
    <property type="entry name" value="UCP010219"/>
</dbReference>
<accession>A0A1I5GQU2</accession>